<dbReference type="Proteomes" id="UP000663881">
    <property type="component" value="Unassembled WGS sequence"/>
</dbReference>
<dbReference type="Gene3D" id="3.30.70.1470">
    <property type="entry name" value="Caspase-like"/>
    <property type="match status" value="1"/>
</dbReference>
<evidence type="ECO:0000313" key="12">
    <source>
        <dbReference type="EMBL" id="CAF0734506.1"/>
    </source>
</evidence>
<organism evidence="11 17">
    <name type="scientific">Adineta steineri</name>
    <dbReference type="NCBI Taxonomy" id="433720"/>
    <lineage>
        <taxon>Eukaryota</taxon>
        <taxon>Metazoa</taxon>
        <taxon>Spiralia</taxon>
        <taxon>Gnathifera</taxon>
        <taxon>Rotifera</taxon>
        <taxon>Eurotatoria</taxon>
        <taxon>Bdelloidea</taxon>
        <taxon>Adinetida</taxon>
        <taxon>Adinetidae</taxon>
        <taxon>Adineta</taxon>
    </lineage>
</organism>
<evidence type="ECO:0000313" key="16">
    <source>
        <dbReference type="EMBL" id="CAF3939214.1"/>
    </source>
</evidence>
<evidence type="ECO:0000313" key="10">
    <source>
        <dbReference type="EMBL" id="CAF0714888.1"/>
    </source>
</evidence>
<dbReference type="CDD" id="cd00032">
    <property type="entry name" value="CASc"/>
    <property type="match status" value="1"/>
</dbReference>
<accession>A0A813N6L2</accession>
<dbReference type="InterPro" id="IPR011600">
    <property type="entry name" value="Pept_C14_caspase"/>
</dbReference>
<evidence type="ECO:0000256" key="7">
    <source>
        <dbReference type="RuleBase" id="RU003971"/>
    </source>
</evidence>
<dbReference type="OrthoDB" id="6116485at2759"/>
<dbReference type="EMBL" id="CAJOBB010002114">
    <property type="protein sequence ID" value="CAF3939214.1"/>
    <property type="molecule type" value="Genomic_DNA"/>
</dbReference>
<dbReference type="InterPro" id="IPR033139">
    <property type="entry name" value="Caspase_cys_AS"/>
</dbReference>
<evidence type="ECO:0000256" key="1">
    <source>
        <dbReference type="ARBA" id="ARBA00010134"/>
    </source>
</evidence>
<keyword evidence="2" id="KW-0645">Protease</keyword>
<keyword evidence="4" id="KW-0378">Hydrolase</keyword>
<dbReference type="GO" id="GO:0004197">
    <property type="term" value="F:cysteine-type endopeptidase activity"/>
    <property type="evidence" value="ECO:0007669"/>
    <property type="project" value="InterPro"/>
</dbReference>
<evidence type="ECO:0000313" key="14">
    <source>
        <dbReference type="EMBL" id="CAF0771583.1"/>
    </source>
</evidence>
<evidence type="ECO:0000259" key="9">
    <source>
        <dbReference type="PROSITE" id="PS50208"/>
    </source>
</evidence>
<dbReference type="Pfam" id="PF00656">
    <property type="entry name" value="Peptidase_C14"/>
    <property type="match status" value="1"/>
</dbReference>
<dbReference type="InterPro" id="IPR001309">
    <property type="entry name" value="Pept_C14_p20"/>
</dbReference>
<keyword evidence="5" id="KW-0788">Thiol protease</keyword>
<sequence>MADKPDQNDDILDGIYPRMNILQAEKIGFTDIDEYFMGHVKRGTAIIINNRDFHPNTGLNTRDGTNMDASRLDMTLSDLGFDTKVYHNRTALQILTIVEQEAKADHSECDAFIFVLLSHGDERDIVYGFDQPLNISALTEPFKRSANTLLGKPKLFIFQACRGQKVMTSHQKLPQKDNNEMLGITSHIPAEADFLLVYSTIPGYYAWRNSMKGSWFIQALCDMLNKHSHEWDFLRILTKVNRRVAMDYHSNCSDPYMNQRQQIPVFVSTLTKDLKLFSKFK</sequence>
<dbReference type="EMBL" id="CAJOAY010000002">
    <property type="protein sequence ID" value="CAF3477393.1"/>
    <property type="molecule type" value="Genomic_DNA"/>
</dbReference>
<dbReference type="Proteomes" id="UP000663832">
    <property type="component" value="Unassembled WGS sequence"/>
</dbReference>
<dbReference type="PANTHER" id="PTHR10454:SF232">
    <property type="entry name" value="AT03047P-RELATED"/>
    <property type="match status" value="1"/>
</dbReference>
<dbReference type="GO" id="GO:0043525">
    <property type="term" value="P:positive regulation of neuron apoptotic process"/>
    <property type="evidence" value="ECO:0007669"/>
    <property type="project" value="TreeGrafter"/>
</dbReference>
<dbReference type="Proteomes" id="UP000663891">
    <property type="component" value="Unassembled WGS sequence"/>
</dbReference>
<keyword evidence="6" id="KW-0865">Zymogen</keyword>
<dbReference type="GO" id="GO:0006915">
    <property type="term" value="P:apoptotic process"/>
    <property type="evidence" value="ECO:0007669"/>
    <property type="project" value="UniProtKB-KW"/>
</dbReference>
<evidence type="ECO:0000313" key="17">
    <source>
        <dbReference type="Proteomes" id="UP000663832"/>
    </source>
</evidence>
<feature type="domain" description="Caspase family p20" evidence="9">
    <location>
        <begin position="41"/>
        <end position="165"/>
    </location>
</feature>
<dbReference type="EMBL" id="CAJNOM010000002">
    <property type="protein sequence ID" value="CAF0733850.1"/>
    <property type="molecule type" value="Genomic_DNA"/>
</dbReference>
<dbReference type="PRINTS" id="PR00376">
    <property type="entry name" value="IL1BCENZYME"/>
</dbReference>
<dbReference type="PANTHER" id="PTHR10454">
    <property type="entry name" value="CASPASE"/>
    <property type="match status" value="1"/>
</dbReference>
<dbReference type="PROSITE" id="PS50207">
    <property type="entry name" value="CASPASE_P10"/>
    <property type="match status" value="1"/>
</dbReference>
<evidence type="ECO:0000256" key="3">
    <source>
        <dbReference type="ARBA" id="ARBA00022703"/>
    </source>
</evidence>
<evidence type="ECO:0000259" key="8">
    <source>
        <dbReference type="PROSITE" id="PS50207"/>
    </source>
</evidence>
<dbReference type="SUPFAM" id="SSF52129">
    <property type="entry name" value="Caspase-like"/>
    <property type="match status" value="1"/>
</dbReference>
<gene>
    <name evidence="14" type="ORF">BJG266_LOCUS3599</name>
    <name evidence="10" type="ORF">IZO911_LOCUS818</name>
    <name evidence="16" type="ORF">KXQ929_LOCUS24930</name>
    <name evidence="15" type="ORF">OKA104_LOCUS107</name>
    <name evidence="11" type="ORF">QVE165_LOCUS449</name>
    <name evidence="13" type="ORF">QVE165_LOCUS859</name>
    <name evidence="12" type="ORF">VCS650_LOCUS241</name>
</gene>
<dbReference type="Proteomes" id="UP000663860">
    <property type="component" value="Unassembled WGS sequence"/>
</dbReference>
<evidence type="ECO:0000313" key="11">
    <source>
        <dbReference type="EMBL" id="CAF0733850.1"/>
    </source>
</evidence>
<protein>
    <recommendedName>
        <fullName evidence="18">Caspase-3</fullName>
    </recommendedName>
</protein>
<dbReference type="InterPro" id="IPR002138">
    <property type="entry name" value="Pept_C14_p10"/>
</dbReference>
<reference evidence="11" key="1">
    <citation type="submission" date="2021-02" db="EMBL/GenBank/DDBJ databases">
        <authorList>
            <person name="Nowell W R."/>
        </authorList>
    </citation>
    <scope>NUCLEOTIDE SEQUENCE</scope>
</reference>
<dbReference type="EMBL" id="CAJNOM010000002">
    <property type="protein sequence ID" value="CAF0740096.1"/>
    <property type="molecule type" value="Genomic_DNA"/>
</dbReference>
<dbReference type="GO" id="GO:0006508">
    <property type="term" value="P:proteolysis"/>
    <property type="evidence" value="ECO:0007669"/>
    <property type="project" value="UniProtKB-KW"/>
</dbReference>
<proteinExistence type="inferred from homology"/>
<comment type="caution">
    <text evidence="11">The sequence shown here is derived from an EMBL/GenBank/DDBJ whole genome shotgun (WGS) entry which is preliminary data.</text>
</comment>
<evidence type="ECO:0000256" key="2">
    <source>
        <dbReference type="ARBA" id="ARBA00022670"/>
    </source>
</evidence>
<keyword evidence="17" id="KW-1185">Reference proteome</keyword>
<keyword evidence="3" id="KW-0053">Apoptosis</keyword>
<evidence type="ECO:0000313" key="15">
    <source>
        <dbReference type="EMBL" id="CAF3477393.1"/>
    </source>
</evidence>
<evidence type="ECO:0008006" key="18">
    <source>
        <dbReference type="Google" id="ProtNLM"/>
    </source>
</evidence>
<dbReference type="GO" id="GO:0005737">
    <property type="term" value="C:cytoplasm"/>
    <property type="evidence" value="ECO:0007669"/>
    <property type="project" value="TreeGrafter"/>
</dbReference>
<dbReference type="Gene3D" id="3.40.50.1460">
    <property type="match status" value="1"/>
</dbReference>
<dbReference type="FunFam" id="3.40.50.1460:FF:000001">
    <property type="entry name" value="Caspase-3 preproprotein"/>
    <property type="match status" value="1"/>
</dbReference>
<dbReference type="InterPro" id="IPR015917">
    <property type="entry name" value="Pept_C14A"/>
</dbReference>
<dbReference type="AlphaFoldDB" id="A0A813N6L2"/>
<dbReference type="Proteomes" id="UP000663877">
    <property type="component" value="Unassembled WGS sequence"/>
</dbReference>
<evidence type="ECO:0000313" key="13">
    <source>
        <dbReference type="EMBL" id="CAF0740096.1"/>
    </source>
</evidence>
<name>A0A813N6L2_9BILA</name>
<evidence type="ECO:0000256" key="5">
    <source>
        <dbReference type="ARBA" id="ARBA00022807"/>
    </source>
</evidence>
<dbReference type="PROSITE" id="PS50208">
    <property type="entry name" value="CASPASE_P20"/>
    <property type="match status" value="1"/>
</dbReference>
<dbReference type="Proteomes" id="UP000663868">
    <property type="component" value="Unassembled WGS sequence"/>
</dbReference>
<dbReference type="PROSITE" id="PS01122">
    <property type="entry name" value="CASPASE_CYS"/>
    <property type="match status" value="1"/>
</dbReference>
<dbReference type="EMBL" id="CAJNOI010000008">
    <property type="protein sequence ID" value="CAF0771583.1"/>
    <property type="molecule type" value="Genomic_DNA"/>
</dbReference>
<dbReference type="EMBL" id="CAJNOE010000003">
    <property type="protein sequence ID" value="CAF0714888.1"/>
    <property type="molecule type" value="Genomic_DNA"/>
</dbReference>
<evidence type="ECO:0000256" key="6">
    <source>
        <dbReference type="ARBA" id="ARBA00023145"/>
    </source>
</evidence>
<evidence type="ECO:0000256" key="4">
    <source>
        <dbReference type="ARBA" id="ARBA00022801"/>
    </source>
</evidence>
<comment type="similarity">
    <text evidence="1 7">Belongs to the peptidase C14A family.</text>
</comment>
<dbReference type="InterPro" id="IPR002398">
    <property type="entry name" value="Pept_C14"/>
</dbReference>
<dbReference type="EMBL" id="CAJNON010000001">
    <property type="protein sequence ID" value="CAF0734506.1"/>
    <property type="molecule type" value="Genomic_DNA"/>
</dbReference>
<dbReference type="InterPro" id="IPR029030">
    <property type="entry name" value="Caspase-like_dom_sf"/>
</dbReference>
<feature type="domain" description="Caspase family p10" evidence="8">
    <location>
        <begin position="184"/>
        <end position="278"/>
    </location>
</feature>
<dbReference type="SMART" id="SM00115">
    <property type="entry name" value="CASc"/>
    <property type="match status" value="1"/>
</dbReference>